<proteinExistence type="predicted"/>
<evidence type="ECO:0000313" key="4">
    <source>
        <dbReference type="EMBL" id="RAL20885.1"/>
    </source>
</evidence>
<feature type="chain" id="PRO_5016450210" evidence="3">
    <location>
        <begin position="23"/>
        <end position="440"/>
    </location>
</feature>
<keyword evidence="5" id="KW-1185">Reference proteome</keyword>
<protein>
    <submittedName>
        <fullName evidence="4">Uncharacterized protein</fullName>
    </submittedName>
</protein>
<reference evidence="4 5" key="1">
    <citation type="submission" date="2018-05" db="EMBL/GenBank/DDBJ databases">
        <title>Lujinxingia marina gen. nov. sp. nov., a new facultative anaerobic member of the class Deltaproteobacteria, and proposal of Lujinxingaceae fam. nov.</title>
        <authorList>
            <person name="Li C.-M."/>
        </authorList>
    </citation>
    <scope>NUCLEOTIDE SEQUENCE [LARGE SCALE GENOMIC DNA]</scope>
    <source>
        <strain evidence="4 5">B210</strain>
    </source>
</reference>
<evidence type="ECO:0000256" key="2">
    <source>
        <dbReference type="SAM" id="Phobius"/>
    </source>
</evidence>
<comment type="caution">
    <text evidence="4">The sequence shown here is derived from an EMBL/GenBank/DDBJ whole genome shotgun (WGS) entry which is preliminary data.</text>
</comment>
<feature type="compositionally biased region" description="Acidic residues" evidence="1">
    <location>
        <begin position="109"/>
        <end position="119"/>
    </location>
</feature>
<dbReference type="AlphaFoldDB" id="A0A328C2K9"/>
<name>A0A328C2K9_9DELT</name>
<keyword evidence="2" id="KW-1133">Transmembrane helix</keyword>
<dbReference type="RefSeq" id="WP_111730616.1">
    <property type="nucleotide sequence ID" value="NZ_QHKO01000007.1"/>
</dbReference>
<feature type="transmembrane region" description="Helical" evidence="2">
    <location>
        <begin position="285"/>
        <end position="306"/>
    </location>
</feature>
<feature type="region of interest" description="Disordered" evidence="1">
    <location>
        <begin position="109"/>
        <end position="157"/>
    </location>
</feature>
<feature type="transmembrane region" description="Helical" evidence="2">
    <location>
        <begin position="163"/>
        <end position="187"/>
    </location>
</feature>
<gene>
    <name evidence="4" type="ORF">DL240_14470</name>
</gene>
<dbReference type="EMBL" id="QHKO01000007">
    <property type="protein sequence ID" value="RAL20885.1"/>
    <property type="molecule type" value="Genomic_DNA"/>
</dbReference>
<feature type="transmembrane region" description="Helical" evidence="2">
    <location>
        <begin position="345"/>
        <end position="366"/>
    </location>
</feature>
<feature type="compositionally biased region" description="Low complexity" evidence="1">
    <location>
        <begin position="120"/>
        <end position="157"/>
    </location>
</feature>
<evidence type="ECO:0000256" key="1">
    <source>
        <dbReference type="SAM" id="MobiDB-lite"/>
    </source>
</evidence>
<evidence type="ECO:0000256" key="3">
    <source>
        <dbReference type="SAM" id="SignalP"/>
    </source>
</evidence>
<keyword evidence="3" id="KW-0732">Signal</keyword>
<keyword evidence="2" id="KW-0472">Membrane</keyword>
<dbReference type="OrthoDB" id="5495015at2"/>
<keyword evidence="2" id="KW-0812">Transmembrane</keyword>
<organism evidence="4 5">
    <name type="scientific">Lujinxingia litoralis</name>
    <dbReference type="NCBI Taxonomy" id="2211119"/>
    <lineage>
        <taxon>Bacteria</taxon>
        <taxon>Deltaproteobacteria</taxon>
        <taxon>Bradymonadales</taxon>
        <taxon>Lujinxingiaceae</taxon>
        <taxon>Lujinxingia</taxon>
    </lineage>
</organism>
<feature type="signal peptide" evidence="3">
    <location>
        <begin position="1"/>
        <end position="22"/>
    </location>
</feature>
<sequence length="440" mass="46512">MTRILVAWTAAFILLASAPAMAQDWSQTFHPDSLPPELSEIRVVIATGGPGAVPAGQALRENLRQSGSPMVIDNPVISDVQGLADLDVVERLAHLPVDAVVIVRTFGDETETEAPEEAPAESGPEASAPDAPEATSGAPELAADAADAPAEGADQEPAPAVNAAAAAMAMITFYSLDGAAIAGFMVYPGVALTSEQRRNVGRGISQEAFDATKSALEDARAGEEEKSGRLRLLQGNGRDWKLLDRETGETIMHADIYRRLEREDLAASYEANAQRQARRASLGKVTGSLGLAALAIGSTLAISTYVRQLPSESPAVAGCSDYGHPRVQQNCHSQESFDALSGQRVAGISLLTAGIVGAFTGLAIYYSRRSIELHPLNFPKTRELVKEANAAATREDESGDASPDQALPRADQTDEMSLEFAPYLQSGPDTQGGLQLRGRW</sequence>
<feature type="region of interest" description="Disordered" evidence="1">
    <location>
        <begin position="388"/>
        <end position="440"/>
    </location>
</feature>
<evidence type="ECO:0000313" key="5">
    <source>
        <dbReference type="Proteomes" id="UP000249169"/>
    </source>
</evidence>
<dbReference type="Proteomes" id="UP000249169">
    <property type="component" value="Unassembled WGS sequence"/>
</dbReference>
<accession>A0A328C2K9</accession>